<name>A0A7J0DPC5_9ERIC</name>
<keyword evidence="3" id="KW-1185">Reference proteome</keyword>
<dbReference type="PANTHER" id="PTHR12302:SF2">
    <property type="entry name" value="STAPHYLOCOCCAL NUCLEASE DOMAIN-CONTAINING PROTEIN 1"/>
    <property type="match status" value="1"/>
</dbReference>
<dbReference type="SMART" id="SM00318">
    <property type="entry name" value="SNc"/>
    <property type="match status" value="1"/>
</dbReference>
<evidence type="ECO:0000259" key="1">
    <source>
        <dbReference type="SMART" id="SM00318"/>
    </source>
</evidence>
<dbReference type="EMBL" id="BJWL01000333">
    <property type="protein sequence ID" value="GFS39573.1"/>
    <property type="molecule type" value="Genomic_DNA"/>
</dbReference>
<proteinExistence type="predicted"/>
<dbReference type="Pfam" id="PF00565">
    <property type="entry name" value="SNase"/>
    <property type="match status" value="1"/>
</dbReference>
<dbReference type="InterPro" id="IPR035437">
    <property type="entry name" value="SNase_OB-fold_sf"/>
</dbReference>
<organism evidence="2 3">
    <name type="scientific">Actinidia rufa</name>
    <dbReference type="NCBI Taxonomy" id="165716"/>
    <lineage>
        <taxon>Eukaryota</taxon>
        <taxon>Viridiplantae</taxon>
        <taxon>Streptophyta</taxon>
        <taxon>Embryophyta</taxon>
        <taxon>Tracheophyta</taxon>
        <taxon>Spermatophyta</taxon>
        <taxon>Magnoliopsida</taxon>
        <taxon>eudicotyledons</taxon>
        <taxon>Gunneridae</taxon>
        <taxon>Pentapetalae</taxon>
        <taxon>asterids</taxon>
        <taxon>Ericales</taxon>
        <taxon>Actinidiaceae</taxon>
        <taxon>Actinidia</taxon>
    </lineage>
</organism>
<dbReference type="Gene3D" id="2.40.50.90">
    <property type="match status" value="1"/>
</dbReference>
<protein>
    <submittedName>
        <fullName evidence="2">TUDOR-SN protein 1</fullName>
    </submittedName>
</protein>
<comment type="caution">
    <text evidence="2">The sequence shown here is derived from an EMBL/GenBank/DDBJ whole genome shotgun (WGS) entry which is preliminary data.</text>
</comment>
<dbReference type="GO" id="GO:0005634">
    <property type="term" value="C:nucleus"/>
    <property type="evidence" value="ECO:0007669"/>
    <property type="project" value="TreeGrafter"/>
</dbReference>
<gene>
    <name evidence="2" type="ORF">Acr_00g0063790</name>
</gene>
<dbReference type="GO" id="GO:0006402">
    <property type="term" value="P:mRNA catabolic process"/>
    <property type="evidence" value="ECO:0007669"/>
    <property type="project" value="TreeGrafter"/>
</dbReference>
<dbReference type="GO" id="GO:0003723">
    <property type="term" value="F:RNA binding"/>
    <property type="evidence" value="ECO:0007669"/>
    <property type="project" value="TreeGrafter"/>
</dbReference>
<dbReference type="GO" id="GO:0005829">
    <property type="term" value="C:cytosol"/>
    <property type="evidence" value="ECO:0007669"/>
    <property type="project" value="TreeGrafter"/>
</dbReference>
<evidence type="ECO:0000313" key="2">
    <source>
        <dbReference type="EMBL" id="GFS39573.1"/>
    </source>
</evidence>
<accession>A0A7J0DPC5</accession>
<dbReference type="AlphaFoldDB" id="A0A7J0DPC5"/>
<feature type="domain" description="TNase-like" evidence="1">
    <location>
        <begin position="112"/>
        <end position="232"/>
    </location>
</feature>
<dbReference type="InterPro" id="IPR016071">
    <property type="entry name" value="Staphylococal_nuclease_OB-fold"/>
</dbReference>
<dbReference type="SUPFAM" id="SSF50199">
    <property type="entry name" value="Staphylococcal nuclease"/>
    <property type="match status" value="1"/>
</dbReference>
<sequence>MTTTDQKIGALAVRVVFNTLKTQTLCNQLQLVRRFKGDGCRNSVSWHLQLMLEVMMPPHLLHLLEDIEILRKHQTTTMPFLKSAESCAIAGKKGIHSSKDSPAMHIADLAMKTLPAVVVYVLSGHRFKLFVPKETCSIAFSFSGVRCLGRDKPLSVMRRKIMQRDIEVETVDRTGTFLGSMWVSKTNRAVTLLEAGLAKLPTSFGTNRIPNAHLLAQAEQSAKRYGRTLLRRGNFHRSYY</sequence>
<dbReference type="PANTHER" id="PTHR12302">
    <property type="entry name" value="EBNA2 BINDING PROTEIN P100"/>
    <property type="match status" value="1"/>
</dbReference>
<evidence type="ECO:0000313" key="3">
    <source>
        <dbReference type="Proteomes" id="UP000585474"/>
    </source>
</evidence>
<dbReference type="GO" id="GO:0004518">
    <property type="term" value="F:nuclease activity"/>
    <property type="evidence" value="ECO:0007669"/>
    <property type="project" value="TreeGrafter"/>
</dbReference>
<dbReference type="Proteomes" id="UP000585474">
    <property type="component" value="Unassembled WGS sequence"/>
</dbReference>
<dbReference type="OrthoDB" id="1711282at2759"/>
<reference evidence="3" key="1">
    <citation type="submission" date="2019-07" db="EMBL/GenBank/DDBJ databases">
        <title>De Novo Assembly of kiwifruit Actinidia rufa.</title>
        <authorList>
            <person name="Sugita-Konishi S."/>
            <person name="Sato K."/>
            <person name="Mori E."/>
            <person name="Abe Y."/>
            <person name="Kisaki G."/>
            <person name="Hamano K."/>
            <person name="Suezawa K."/>
            <person name="Otani M."/>
            <person name="Fukuda T."/>
            <person name="Manabe T."/>
            <person name="Gomi K."/>
            <person name="Tabuchi M."/>
            <person name="Akimitsu K."/>
            <person name="Kataoka I."/>
        </authorList>
    </citation>
    <scope>NUCLEOTIDE SEQUENCE [LARGE SCALE GENOMIC DNA]</scope>
    <source>
        <strain evidence="3">cv. Fuchu</strain>
    </source>
</reference>